<accession>A9NRZ9</accession>
<feature type="compositionally biased region" description="Basic residues" evidence="1">
    <location>
        <begin position="25"/>
        <end position="37"/>
    </location>
</feature>
<sequence>MAKSLGRTKCKLGYIKFRPIQNIPKRSRKRDSQRGKQRSTTGTQSGTETAGSGSGKISESTEEGCGGSASDTEHRFVVLVI</sequence>
<name>A9NRZ9_PICSI</name>
<protein>
    <submittedName>
        <fullName evidence="2">Uncharacterized protein</fullName>
    </submittedName>
</protein>
<evidence type="ECO:0000313" key="2">
    <source>
        <dbReference type="EMBL" id="ABK23410.1"/>
    </source>
</evidence>
<organism evidence="2">
    <name type="scientific">Picea sitchensis</name>
    <name type="common">Sitka spruce</name>
    <name type="synonym">Pinus sitchensis</name>
    <dbReference type="NCBI Taxonomy" id="3332"/>
    <lineage>
        <taxon>Eukaryota</taxon>
        <taxon>Viridiplantae</taxon>
        <taxon>Streptophyta</taxon>
        <taxon>Embryophyta</taxon>
        <taxon>Tracheophyta</taxon>
        <taxon>Spermatophyta</taxon>
        <taxon>Pinopsida</taxon>
        <taxon>Pinidae</taxon>
        <taxon>Conifers I</taxon>
        <taxon>Pinales</taxon>
        <taxon>Pinaceae</taxon>
        <taxon>Picea</taxon>
    </lineage>
</organism>
<feature type="compositionally biased region" description="Polar residues" evidence="1">
    <location>
        <begin position="38"/>
        <end position="58"/>
    </location>
</feature>
<feature type="region of interest" description="Disordered" evidence="1">
    <location>
        <begin position="16"/>
        <end position="70"/>
    </location>
</feature>
<dbReference type="AlphaFoldDB" id="A9NRZ9"/>
<proteinExistence type="evidence at transcript level"/>
<evidence type="ECO:0000256" key="1">
    <source>
        <dbReference type="SAM" id="MobiDB-lite"/>
    </source>
</evidence>
<reference evidence="2" key="1">
    <citation type="journal article" date="2008" name="BMC Genomics">
        <title>A conifer genomics resource of 200,000 spruce (Picea spp.) ESTs and 6,464 high-quality, sequence-finished full-length cDNAs for Sitka spruce (Picea sitchensis).</title>
        <authorList>
            <person name="Ralph S.G."/>
            <person name="Chun H.J."/>
            <person name="Kolosova N."/>
            <person name="Cooper D."/>
            <person name="Oddy C."/>
            <person name="Ritland C.E."/>
            <person name="Kirkpatrick R."/>
            <person name="Moore R."/>
            <person name="Barber S."/>
            <person name="Holt R.A."/>
            <person name="Jones S.J."/>
            <person name="Marra M.A."/>
            <person name="Douglas C.J."/>
            <person name="Ritland K."/>
            <person name="Bohlmann J."/>
        </authorList>
    </citation>
    <scope>NUCLEOTIDE SEQUENCE</scope>
    <source>
        <tissue evidence="2">Green portion of the leader tissue</tissue>
    </source>
</reference>
<dbReference type="EMBL" id="EF084080">
    <property type="protein sequence ID" value="ABK23410.1"/>
    <property type="molecule type" value="mRNA"/>
</dbReference>